<keyword evidence="1 5" id="KW-1003">Cell membrane</keyword>
<dbReference type="GO" id="GO:0044781">
    <property type="term" value="P:bacterial-type flagellum organization"/>
    <property type="evidence" value="ECO:0007669"/>
    <property type="project" value="UniProtKB-UniRule"/>
</dbReference>
<accession>A0A0H5DPN9</accession>
<keyword evidence="7" id="KW-1185">Reference proteome</keyword>
<dbReference type="InterPro" id="IPR022781">
    <property type="entry name" value="Flagellar_biosynth_FliO"/>
</dbReference>
<evidence type="ECO:0000313" key="7">
    <source>
        <dbReference type="Proteomes" id="UP000220251"/>
    </source>
</evidence>
<organism evidence="6 7">
    <name type="scientific">Estrella lausannensis</name>
    <dbReference type="NCBI Taxonomy" id="483423"/>
    <lineage>
        <taxon>Bacteria</taxon>
        <taxon>Pseudomonadati</taxon>
        <taxon>Chlamydiota</taxon>
        <taxon>Chlamydiia</taxon>
        <taxon>Parachlamydiales</taxon>
        <taxon>Candidatus Criblamydiaceae</taxon>
        <taxon>Estrella</taxon>
    </lineage>
</organism>
<dbReference type="AlphaFoldDB" id="A0A0H5DPN9"/>
<feature type="transmembrane region" description="Helical" evidence="5">
    <location>
        <begin position="88"/>
        <end position="109"/>
    </location>
</feature>
<dbReference type="EMBL" id="CWGJ01000012">
    <property type="protein sequence ID" value="CRX38427.1"/>
    <property type="molecule type" value="Genomic_DNA"/>
</dbReference>
<sequence length="185" mass="20701">MDNKIAQGKLLPNLFFTVLLRPAVIRGLLLIFTCAFAQTVFAEDAIPSAEKKIESGETLKQAESTQQQELLPPLAEEPVPETNFYREFLNMLITLGFLLVLLVGLSWFLKRMNLSRIQMSNQGSSIKILDQRSISQKSALFVVEYAGKKHLLAESATGITLISSDHLPHEESEAVERKKFSDIPL</sequence>
<comment type="subcellular location">
    <subcellularLocation>
        <location evidence="5">Cell membrane</location>
    </subcellularLocation>
    <subcellularLocation>
        <location evidence="5">Bacterial flagellum basal body</location>
    </subcellularLocation>
</comment>
<proteinExistence type="inferred from homology"/>
<keyword evidence="3 5" id="KW-1133">Transmembrane helix</keyword>
<protein>
    <recommendedName>
        <fullName evidence="5">Flagellar protein</fullName>
    </recommendedName>
</protein>
<reference evidence="7" key="1">
    <citation type="submission" date="2015-06" db="EMBL/GenBank/DDBJ databases">
        <authorList>
            <person name="Bertelli C."/>
        </authorList>
    </citation>
    <scope>NUCLEOTIDE SEQUENCE [LARGE SCALE GENOMIC DNA]</scope>
    <source>
        <strain evidence="7">CRIB-30</strain>
    </source>
</reference>
<dbReference type="Pfam" id="PF04347">
    <property type="entry name" value="FliO"/>
    <property type="match status" value="1"/>
</dbReference>
<comment type="similarity">
    <text evidence="5">Belongs to the FliO/MopB family.</text>
</comment>
<dbReference type="GO" id="GO:0009425">
    <property type="term" value="C:bacterial-type flagellum basal body"/>
    <property type="evidence" value="ECO:0007669"/>
    <property type="project" value="UniProtKB-SubCell"/>
</dbReference>
<evidence type="ECO:0000256" key="4">
    <source>
        <dbReference type="ARBA" id="ARBA00023136"/>
    </source>
</evidence>
<dbReference type="RefSeq" id="WP_098038288.1">
    <property type="nucleotide sequence ID" value="NZ_CWGJ01000012.1"/>
</dbReference>
<evidence type="ECO:0000256" key="1">
    <source>
        <dbReference type="ARBA" id="ARBA00022475"/>
    </source>
</evidence>
<keyword evidence="4 5" id="KW-0472">Membrane</keyword>
<keyword evidence="2 5" id="KW-0812">Transmembrane</keyword>
<keyword evidence="5" id="KW-0975">Bacterial flagellum</keyword>
<evidence type="ECO:0000256" key="5">
    <source>
        <dbReference type="RuleBase" id="RU362064"/>
    </source>
</evidence>
<dbReference type="NCBIfam" id="TIGR03500">
    <property type="entry name" value="FliO_TIGR"/>
    <property type="match status" value="1"/>
</dbReference>
<evidence type="ECO:0000256" key="3">
    <source>
        <dbReference type="ARBA" id="ARBA00022989"/>
    </source>
</evidence>
<evidence type="ECO:0000313" key="6">
    <source>
        <dbReference type="EMBL" id="CRX38427.1"/>
    </source>
</evidence>
<gene>
    <name evidence="6" type="ORF">ELAC_1083</name>
</gene>
<name>A0A0H5DPN9_9BACT</name>
<dbReference type="Proteomes" id="UP000220251">
    <property type="component" value="Unassembled WGS sequence"/>
</dbReference>
<dbReference type="GO" id="GO:0005886">
    <property type="term" value="C:plasma membrane"/>
    <property type="evidence" value="ECO:0007669"/>
    <property type="project" value="UniProtKB-SubCell"/>
</dbReference>
<evidence type="ECO:0000256" key="2">
    <source>
        <dbReference type="ARBA" id="ARBA00022692"/>
    </source>
</evidence>